<keyword evidence="2" id="KW-1185">Reference proteome</keyword>
<name>A0A6S4PME1_9CAUD</name>
<reference evidence="1 2" key="1">
    <citation type="journal article" date="2013" name="PLoS Genet.">
        <title>Expanding the Marine Virosphere Using Metagenomics.</title>
        <authorList>
            <person name="Mizuno C.M."/>
            <person name="Rodriguez-Valera F."/>
            <person name="Kimes N.E."/>
            <person name="Ghai R."/>
        </authorList>
    </citation>
    <scope>NUCLEOTIDE SEQUENCE [LARGE SCALE GENOMIC DNA]</scope>
    <source>
        <strain evidence="1">UvMED-CGR-U-MedDCM-OCT-S39-C11</strain>
    </source>
</reference>
<evidence type="ECO:0000313" key="2">
    <source>
        <dbReference type="Proteomes" id="UP000505326"/>
    </source>
</evidence>
<dbReference type="GeneID" id="55412287"/>
<proteinExistence type="predicted"/>
<dbReference type="EMBL" id="AP013549">
    <property type="protein sequence ID" value="BAQ94474.1"/>
    <property type="molecule type" value="Genomic_DNA"/>
</dbReference>
<dbReference type="KEGG" id="vg:55412287"/>
<accession>A0A6S4PME1</accession>
<protein>
    <submittedName>
        <fullName evidence="1">Uncharacterized protein</fullName>
    </submittedName>
</protein>
<dbReference type="Proteomes" id="UP000505326">
    <property type="component" value="Segment"/>
</dbReference>
<evidence type="ECO:0000313" key="1">
    <source>
        <dbReference type="EMBL" id="BAQ94474.1"/>
    </source>
</evidence>
<sequence>MSRMATDWMNHPEASDVINLCRLHCYRGGVFWLVDVPHDRASKKQRELSQMGWVVTHTEFV</sequence>
<dbReference type="RefSeq" id="YP_009777971.1">
    <property type="nucleotide sequence ID" value="NC_047708.1"/>
</dbReference>
<organism evidence="1 2">
    <name type="scientific">uncultured phage_MedDCM-OCT-S39-C11</name>
    <dbReference type="NCBI Taxonomy" id="2740805"/>
    <lineage>
        <taxon>Viruses</taxon>
        <taxon>Duplodnaviria</taxon>
        <taxon>Heunggongvirae</taxon>
        <taxon>Uroviricota</taxon>
        <taxon>Caudoviricetes</taxon>
        <taxon>Autographivirales</taxon>
        <taxon>Krakvirus</taxon>
        <taxon>Krakvirus S39C11</taxon>
    </lineage>
</organism>